<evidence type="ECO:0000313" key="2">
    <source>
        <dbReference type="Proteomes" id="UP000231823"/>
    </source>
</evidence>
<organism evidence="1 2">
    <name type="scientific">Spiroplasma floricola 23-6</name>
    <dbReference type="NCBI Taxonomy" id="1336749"/>
    <lineage>
        <taxon>Bacteria</taxon>
        <taxon>Bacillati</taxon>
        <taxon>Mycoplasmatota</taxon>
        <taxon>Mollicutes</taxon>
        <taxon>Entomoplasmatales</taxon>
        <taxon>Spiroplasmataceae</taxon>
        <taxon>Spiroplasma</taxon>
    </lineage>
</organism>
<gene>
    <name evidence="1" type="ORF">SFLOR_v1c05180</name>
</gene>
<accession>A0A2K8SFG0</accession>
<dbReference type="KEGG" id="sfz:SFLOR_v1c05180"/>
<sequence>MRNNIMRNLNFLKGMKNKYREEKNIYFLFKKIFSIKNYLKVNINLFLILKYSNTISLEQYYINWW</sequence>
<proteinExistence type="predicted"/>
<keyword evidence="2" id="KW-1185">Reference proteome</keyword>
<evidence type="ECO:0000313" key="1">
    <source>
        <dbReference type="EMBL" id="AUB31570.1"/>
    </source>
</evidence>
<dbReference type="EMBL" id="CP025057">
    <property type="protein sequence ID" value="AUB31570.1"/>
    <property type="molecule type" value="Genomic_DNA"/>
</dbReference>
<dbReference type="AlphaFoldDB" id="A0A2K8SFG0"/>
<dbReference type="Proteomes" id="UP000231823">
    <property type="component" value="Chromosome"/>
</dbReference>
<name>A0A2K8SFG0_9MOLU</name>
<protein>
    <submittedName>
        <fullName evidence="1">Uncharacterized protein</fullName>
    </submittedName>
</protein>
<reference evidence="1 2" key="1">
    <citation type="submission" date="2017-12" db="EMBL/GenBank/DDBJ databases">
        <title>Complete genome sequence of Spiroplasma floricola 23-6 (ATCC 29989).</title>
        <authorList>
            <person name="Tsai Y.-M."/>
            <person name="Wu P.-S."/>
            <person name="Lo W.-S."/>
            <person name="Kuo C.-H."/>
        </authorList>
    </citation>
    <scope>NUCLEOTIDE SEQUENCE [LARGE SCALE GENOMIC DNA]</scope>
    <source>
        <strain evidence="1 2">23-6</strain>
    </source>
</reference>